<name>A0A381TF08_9ZZZZ</name>
<accession>A0A381TF08</accession>
<sequence>VPGKWMETPLETCSVCGEIDLQSQEEMDAYHHDMSNRQWEEDERMWEDHIAPEIYNPQELK</sequence>
<feature type="non-terminal residue" evidence="1">
    <location>
        <position position="1"/>
    </location>
</feature>
<organism evidence="1">
    <name type="scientific">marine metagenome</name>
    <dbReference type="NCBI Taxonomy" id="408172"/>
    <lineage>
        <taxon>unclassified sequences</taxon>
        <taxon>metagenomes</taxon>
        <taxon>ecological metagenomes</taxon>
    </lineage>
</organism>
<protein>
    <submittedName>
        <fullName evidence="1">Uncharacterized protein</fullName>
    </submittedName>
</protein>
<gene>
    <name evidence="1" type="ORF">METZ01_LOCUS67586</name>
</gene>
<dbReference type="AlphaFoldDB" id="A0A381TF08"/>
<proteinExistence type="predicted"/>
<dbReference type="EMBL" id="UINC01004495">
    <property type="protein sequence ID" value="SVA14732.1"/>
    <property type="molecule type" value="Genomic_DNA"/>
</dbReference>
<evidence type="ECO:0000313" key="1">
    <source>
        <dbReference type="EMBL" id="SVA14732.1"/>
    </source>
</evidence>
<reference evidence="1" key="1">
    <citation type="submission" date="2018-05" db="EMBL/GenBank/DDBJ databases">
        <authorList>
            <person name="Lanie J.A."/>
            <person name="Ng W.-L."/>
            <person name="Kazmierczak K.M."/>
            <person name="Andrzejewski T.M."/>
            <person name="Davidsen T.M."/>
            <person name="Wayne K.J."/>
            <person name="Tettelin H."/>
            <person name="Glass J.I."/>
            <person name="Rusch D."/>
            <person name="Podicherti R."/>
            <person name="Tsui H.-C.T."/>
            <person name="Winkler M.E."/>
        </authorList>
    </citation>
    <scope>NUCLEOTIDE SEQUENCE</scope>
</reference>